<sequence length="488" mass="57066">MKKFDLTVDKKSPIPVYKQIYECIKNKIDRAELVENQKLPSIRQLSIKLNINNLTILKAYNLLESENYIYKKQGTGAFVKKKEMLLYFTPPKELMESFQYHEAESPSSEYKKYHMFIDFVSGSPSKDILPYDEFKELTKVVFEKNGAEMFGYHDTQGYKRLRCFLSRKLEKQGISVSDKNIQITSGSQQGIDILIRTLVSKRNNKIITGNPTYHGALNNFKKECKVFGVSVEKDGFDMKELEEILSTENINFIYTMINYQSPTGICWSEEKKKQLIKLAEKYNTYIIEDDCLSEIYFGDKQKSTLKSLDKDNTRVIYIKSFSKVIMPGLRMGYMIVPDEFIDQVVTAKFTSDISSSGFEQRMLFEFLKDDYISDHFKKLRKIYKARYEFTLDQINKSKYLDLVYPIQGGVHCWIRLPDKINSNIFFIKCRSKGVSILPGTVFFFEQMGHEYFRLSFASVNENEIKNGIDTMNKVIEEMLYYNQSKENL</sequence>
<protein>
    <submittedName>
        <fullName evidence="7">Transcriptional regulator, GntR family with aminotransferase domain</fullName>
    </submittedName>
</protein>
<dbReference type="STRING" id="572544.Ilyop_1554"/>
<dbReference type="InterPro" id="IPR015422">
    <property type="entry name" value="PyrdxlP-dep_Trfase_small"/>
</dbReference>
<name>E3H8R9_ILYPC</name>
<dbReference type="InterPro" id="IPR000524">
    <property type="entry name" value="Tscrpt_reg_HTH_GntR"/>
</dbReference>
<dbReference type="InterPro" id="IPR036388">
    <property type="entry name" value="WH-like_DNA-bd_sf"/>
</dbReference>
<accession>E3H8R9</accession>
<dbReference type="eggNOG" id="COG1167">
    <property type="taxonomic scope" value="Bacteria"/>
</dbReference>
<dbReference type="Proteomes" id="UP000006875">
    <property type="component" value="Chromosome"/>
</dbReference>
<dbReference type="InterPro" id="IPR051446">
    <property type="entry name" value="HTH_trans_reg/aminotransferase"/>
</dbReference>
<dbReference type="GO" id="GO:0003677">
    <property type="term" value="F:DNA binding"/>
    <property type="evidence" value="ECO:0007669"/>
    <property type="project" value="UniProtKB-KW"/>
</dbReference>
<feature type="domain" description="HTH gntR-type" evidence="6">
    <location>
        <begin position="14"/>
        <end position="82"/>
    </location>
</feature>
<dbReference type="CDD" id="cd00609">
    <property type="entry name" value="AAT_like"/>
    <property type="match status" value="1"/>
</dbReference>
<dbReference type="CDD" id="cd07377">
    <property type="entry name" value="WHTH_GntR"/>
    <property type="match status" value="1"/>
</dbReference>
<dbReference type="InterPro" id="IPR036390">
    <property type="entry name" value="WH_DNA-bd_sf"/>
</dbReference>
<evidence type="ECO:0000256" key="3">
    <source>
        <dbReference type="ARBA" id="ARBA00023015"/>
    </source>
</evidence>
<gene>
    <name evidence="7" type="ordered locus">Ilyop_1554</name>
</gene>
<dbReference type="Pfam" id="PF00392">
    <property type="entry name" value="GntR"/>
    <property type="match status" value="1"/>
</dbReference>
<dbReference type="Gene3D" id="3.40.640.10">
    <property type="entry name" value="Type I PLP-dependent aspartate aminotransferase-like (Major domain)"/>
    <property type="match status" value="1"/>
</dbReference>
<dbReference type="OrthoDB" id="9802328at2"/>
<reference evidence="7 8" key="1">
    <citation type="journal article" date="2010" name="Stand. Genomic Sci.">
        <title>Complete genome sequence of Ilyobacter polytropus type strain (CuHbu1).</title>
        <authorList>
            <person name="Sikorski J."/>
            <person name="Chertkov O."/>
            <person name="Lapidus A."/>
            <person name="Nolan M."/>
            <person name="Lucas S."/>
            <person name="Del Rio T.G."/>
            <person name="Tice H."/>
            <person name="Cheng J.F."/>
            <person name="Tapia R."/>
            <person name="Han C."/>
            <person name="Goodwin L."/>
            <person name="Pitluck S."/>
            <person name="Liolios K."/>
            <person name="Ivanova N."/>
            <person name="Mavromatis K."/>
            <person name="Mikhailova N."/>
            <person name="Pati A."/>
            <person name="Chen A."/>
            <person name="Palaniappan K."/>
            <person name="Land M."/>
            <person name="Hauser L."/>
            <person name="Chang Y.J."/>
            <person name="Jeffries C.D."/>
            <person name="Brambilla E."/>
            <person name="Yasawong M."/>
            <person name="Rohde M."/>
            <person name="Pukall R."/>
            <person name="Spring S."/>
            <person name="Goker M."/>
            <person name="Woyke T."/>
            <person name="Bristow J."/>
            <person name="Eisen J.A."/>
            <person name="Markowitz V."/>
            <person name="Hugenholtz P."/>
            <person name="Kyrpides N.C."/>
            <person name="Klenk H.P."/>
        </authorList>
    </citation>
    <scope>NUCLEOTIDE SEQUENCE [LARGE SCALE GENOMIC DNA]</scope>
    <source>
        <strain evidence="8">ATCC 51220 / DSM 2926 / LMG 16218 / CuHBu1</strain>
    </source>
</reference>
<dbReference type="Pfam" id="PF00155">
    <property type="entry name" value="Aminotran_1_2"/>
    <property type="match status" value="1"/>
</dbReference>
<dbReference type="SUPFAM" id="SSF46785">
    <property type="entry name" value="Winged helix' DNA-binding domain"/>
    <property type="match status" value="1"/>
</dbReference>
<dbReference type="EMBL" id="CP002281">
    <property type="protein sequence ID" value="ADO83333.1"/>
    <property type="molecule type" value="Genomic_DNA"/>
</dbReference>
<dbReference type="RefSeq" id="WP_013388000.1">
    <property type="nucleotide sequence ID" value="NC_014632.1"/>
</dbReference>
<dbReference type="InterPro" id="IPR015424">
    <property type="entry name" value="PyrdxlP-dep_Trfase"/>
</dbReference>
<dbReference type="GO" id="GO:0030170">
    <property type="term" value="F:pyridoxal phosphate binding"/>
    <property type="evidence" value="ECO:0007669"/>
    <property type="project" value="InterPro"/>
</dbReference>
<dbReference type="SMART" id="SM00345">
    <property type="entry name" value="HTH_GNTR"/>
    <property type="match status" value="1"/>
</dbReference>
<keyword evidence="2" id="KW-0663">Pyridoxal phosphate</keyword>
<dbReference type="KEGG" id="ipo:Ilyop_1554"/>
<keyword evidence="3" id="KW-0805">Transcription regulation</keyword>
<dbReference type="HOGENOM" id="CLU_017584_0_0_0"/>
<dbReference type="GO" id="GO:0003700">
    <property type="term" value="F:DNA-binding transcription factor activity"/>
    <property type="evidence" value="ECO:0007669"/>
    <property type="project" value="InterPro"/>
</dbReference>
<evidence type="ECO:0000256" key="4">
    <source>
        <dbReference type="ARBA" id="ARBA00023125"/>
    </source>
</evidence>
<evidence type="ECO:0000259" key="6">
    <source>
        <dbReference type="PROSITE" id="PS50949"/>
    </source>
</evidence>
<evidence type="ECO:0000256" key="1">
    <source>
        <dbReference type="ARBA" id="ARBA00005384"/>
    </source>
</evidence>
<dbReference type="GO" id="GO:0008483">
    <property type="term" value="F:transaminase activity"/>
    <property type="evidence" value="ECO:0007669"/>
    <property type="project" value="UniProtKB-KW"/>
</dbReference>
<keyword evidence="5" id="KW-0804">Transcription</keyword>
<keyword evidence="7" id="KW-0032">Aminotransferase</keyword>
<dbReference type="InterPro" id="IPR015421">
    <property type="entry name" value="PyrdxlP-dep_Trfase_major"/>
</dbReference>
<dbReference type="Gene3D" id="1.10.10.10">
    <property type="entry name" value="Winged helix-like DNA-binding domain superfamily/Winged helix DNA-binding domain"/>
    <property type="match status" value="1"/>
</dbReference>
<keyword evidence="8" id="KW-1185">Reference proteome</keyword>
<dbReference type="PROSITE" id="PS50949">
    <property type="entry name" value="HTH_GNTR"/>
    <property type="match status" value="1"/>
</dbReference>
<keyword evidence="4" id="KW-0238">DNA-binding</keyword>
<organism evidence="7 8">
    <name type="scientific">Ilyobacter polytropus (strain ATCC 51220 / DSM 2926 / LMG 16218 / CuHBu1)</name>
    <dbReference type="NCBI Taxonomy" id="572544"/>
    <lineage>
        <taxon>Bacteria</taxon>
        <taxon>Fusobacteriati</taxon>
        <taxon>Fusobacteriota</taxon>
        <taxon>Fusobacteriia</taxon>
        <taxon>Fusobacteriales</taxon>
        <taxon>Fusobacteriaceae</taxon>
        <taxon>Ilyobacter</taxon>
    </lineage>
</organism>
<evidence type="ECO:0000313" key="7">
    <source>
        <dbReference type="EMBL" id="ADO83333.1"/>
    </source>
</evidence>
<comment type="similarity">
    <text evidence="1">In the C-terminal section; belongs to the class-I pyridoxal-phosphate-dependent aminotransferase family.</text>
</comment>
<dbReference type="PANTHER" id="PTHR46577:SF1">
    <property type="entry name" value="HTH-TYPE TRANSCRIPTIONAL REGULATORY PROTEIN GABR"/>
    <property type="match status" value="1"/>
</dbReference>
<evidence type="ECO:0000256" key="5">
    <source>
        <dbReference type="ARBA" id="ARBA00023163"/>
    </source>
</evidence>
<dbReference type="SUPFAM" id="SSF53383">
    <property type="entry name" value="PLP-dependent transferases"/>
    <property type="match status" value="1"/>
</dbReference>
<dbReference type="AlphaFoldDB" id="E3H8R9"/>
<evidence type="ECO:0000313" key="8">
    <source>
        <dbReference type="Proteomes" id="UP000006875"/>
    </source>
</evidence>
<dbReference type="InterPro" id="IPR004839">
    <property type="entry name" value="Aminotransferase_I/II_large"/>
</dbReference>
<dbReference type="Gene3D" id="3.90.1150.10">
    <property type="entry name" value="Aspartate Aminotransferase, domain 1"/>
    <property type="match status" value="1"/>
</dbReference>
<evidence type="ECO:0000256" key="2">
    <source>
        <dbReference type="ARBA" id="ARBA00022898"/>
    </source>
</evidence>
<keyword evidence="7" id="KW-0808">Transferase</keyword>
<proteinExistence type="inferred from homology"/>
<dbReference type="PANTHER" id="PTHR46577">
    <property type="entry name" value="HTH-TYPE TRANSCRIPTIONAL REGULATORY PROTEIN GABR"/>
    <property type="match status" value="1"/>
</dbReference>